<dbReference type="SUPFAM" id="SSF53822">
    <property type="entry name" value="Periplasmic binding protein-like I"/>
    <property type="match status" value="1"/>
</dbReference>
<sequence>MATIEDVARAAGVSVSTVSYALSGKRPISVATRERIQRAVRELDYRPHAGARALASSRTDVLALVAPLRVDVNVPVILQFVAGVVTRARTHHKDVLLLTNDDPSSLDRVVAGSMVDAVVVMDIETDDPRLPELRAMKQPAVLIGLPGDPGPLSCVDLDFAAVGRTAVQHLLAAGRRRIGLVGPTPVVRARHTSFADRLLHGYADALAEAGLEPLETAAEGTRRGGITAVAELLERHPDLDAVVVHNEGALPGVIEALREGGHDDRALLAVGPADVVAALPVDCDWIEIPAARIGELAVDMVVDRLEDGRGPEVRLLPPTLARHRVTP</sequence>
<dbReference type="InterPro" id="IPR028082">
    <property type="entry name" value="Peripla_BP_I"/>
</dbReference>
<dbReference type="Gene3D" id="1.10.260.40">
    <property type="entry name" value="lambda repressor-like DNA-binding domains"/>
    <property type="match status" value="1"/>
</dbReference>
<evidence type="ECO:0000313" key="6">
    <source>
        <dbReference type="Proteomes" id="UP000252770"/>
    </source>
</evidence>
<dbReference type="InterPro" id="IPR000843">
    <property type="entry name" value="HTH_LacI"/>
</dbReference>
<dbReference type="PANTHER" id="PTHR30146">
    <property type="entry name" value="LACI-RELATED TRANSCRIPTIONAL REPRESSOR"/>
    <property type="match status" value="1"/>
</dbReference>
<dbReference type="PROSITE" id="PS00356">
    <property type="entry name" value="HTH_LACI_1"/>
    <property type="match status" value="1"/>
</dbReference>
<dbReference type="Pfam" id="PF13377">
    <property type="entry name" value="Peripla_BP_3"/>
    <property type="match status" value="1"/>
</dbReference>
<dbReference type="InterPro" id="IPR046335">
    <property type="entry name" value="LacI/GalR-like_sensor"/>
</dbReference>
<feature type="domain" description="HTH lacI-type" evidence="4">
    <location>
        <begin position="2"/>
        <end position="56"/>
    </location>
</feature>
<dbReference type="CDD" id="cd01392">
    <property type="entry name" value="HTH_LacI"/>
    <property type="match status" value="1"/>
</dbReference>
<evidence type="ECO:0000256" key="2">
    <source>
        <dbReference type="ARBA" id="ARBA00023125"/>
    </source>
</evidence>
<keyword evidence="3" id="KW-0804">Transcription</keyword>
<reference evidence="5 6" key="1">
    <citation type="submission" date="2018-07" db="EMBL/GenBank/DDBJ databases">
        <title>Desertimonas flava gen. nov. sp. nov.</title>
        <authorList>
            <person name="Liu S."/>
        </authorList>
    </citation>
    <scope>NUCLEOTIDE SEQUENCE [LARGE SCALE GENOMIC DNA]</scope>
    <source>
        <strain evidence="5 6">16Sb5-5</strain>
    </source>
</reference>
<dbReference type="SMART" id="SM00354">
    <property type="entry name" value="HTH_LACI"/>
    <property type="match status" value="1"/>
</dbReference>
<accession>A0A367YV14</accession>
<keyword evidence="1" id="KW-0805">Transcription regulation</keyword>
<name>A0A367YV14_9ACTN</name>
<protein>
    <submittedName>
        <fullName evidence="5">LacI family transcriptional regulator</fullName>
    </submittedName>
</protein>
<keyword evidence="2" id="KW-0238">DNA-binding</keyword>
<dbReference type="GO" id="GO:0003700">
    <property type="term" value="F:DNA-binding transcription factor activity"/>
    <property type="evidence" value="ECO:0007669"/>
    <property type="project" value="TreeGrafter"/>
</dbReference>
<evidence type="ECO:0000313" key="5">
    <source>
        <dbReference type="EMBL" id="RCK69668.1"/>
    </source>
</evidence>
<evidence type="ECO:0000256" key="1">
    <source>
        <dbReference type="ARBA" id="ARBA00023015"/>
    </source>
</evidence>
<comment type="caution">
    <text evidence="5">The sequence shown here is derived from an EMBL/GenBank/DDBJ whole genome shotgun (WGS) entry which is preliminary data.</text>
</comment>
<dbReference type="PANTHER" id="PTHR30146:SF153">
    <property type="entry name" value="LACTOSE OPERON REPRESSOR"/>
    <property type="match status" value="1"/>
</dbReference>
<dbReference type="PROSITE" id="PS50932">
    <property type="entry name" value="HTH_LACI_2"/>
    <property type="match status" value="1"/>
</dbReference>
<dbReference type="Proteomes" id="UP000252770">
    <property type="component" value="Unassembled WGS sequence"/>
</dbReference>
<dbReference type="InterPro" id="IPR010982">
    <property type="entry name" value="Lambda_DNA-bd_dom_sf"/>
</dbReference>
<organism evidence="5 6">
    <name type="scientific">Desertihabitans brevis</name>
    <dbReference type="NCBI Taxonomy" id="2268447"/>
    <lineage>
        <taxon>Bacteria</taxon>
        <taxon>Bacillati</taxon>
        <taxon>Actinomycetota</taxon>
        <taxon>Actinomycetes</taxon>
        <taxon>Propionibacteriales</taxon>
        <taxon>Propionibacteriaceae</taxon>
        <taxon>Desertihabitans</taxon>
    </lineage>
</organism>
<gene>
    <name evidence="5" type="ORF">DT076_09425</name>
</gene>
<dbReference type="AlphaFoldDB" id="A0A367YV14"/>
<dbReference type="GO" id="GO:0000976">
    <property type="term" value="F:transcription cis-regulatory region binding"/>
    <property type="evidence" value="ECO:0007669"/>
    <property type="project" value="TreeGrafter"/>
</dbReference>
<keyword evidence="6" id="KW-1185">Reference proteome</keyword>
<evidence type="ECO:0000259" key="4">
    <source>
        <dbReference type="PROSITE" id="PS50932"/>
    </source>
</evidence>
<proteinExistence type="predicted"/>
<dbReference type="Gene3D" id="3.40.50.2300">
    <property type="match status" value="2"/>
</dbReference>
<dbReference type="RefSeq" id="WP_114126429.1">
    <property type="nucleotide sequence ID" value="NZ_QOUI01000005.1"/>
</dbReference>
<evidence type="ECO:0000256" key="3">
    <source>
        <dbReference type="ARBA" id="ARBA00023163"/>
    </source>
</evidence>
<dbReference type="EMBL" id="QOUI01000005">
    <property type="protein sequence ID" value="RCK69668.1"/>
    <property type="molecule type" value="Genomic_DNA"/>
</dbReference>
<dbReference type="Pfam" id="PF00356">
    <property type="entry name" value="LacI"/>
    <property type="match status" value="1"/>
</dbReference>
<dbReference type="SUPFAM" id="SSF47413">
    <property type="entry name" value="lambda repressor-like DNA-binding domains"/>
    <property type="match status" value="1"/>
</dbReference>